<dbReference type="InterPro" id="IPR001647">
    <property type="entry name" value="HTH_TetR"/>
</dbReference>
<dbReference type="EMBL" id="JANRHA010000021">
    <property type="protein sequence ID" value="MDG3017000.1"/>
    <property type="molecule type" value="Genomic_DNA"/>
</dbReference>
<dbReference type="PANTHER" id="PTHR30055">
    <property type="entry name" value="HTH-TYPE TRANSCRIPTIONAL REGULATOR RUTR"/>
    <property type="match status" value="1"/>
</dbReference>
<dbReference type="InterPro" id="IPR050109">
    <property type="entry name" value="HTH-type_TetR-like_transc_reg"/>
</dbReference>
<dbReference type="GO" id="GO:0000976">
    <property type="term" value="F:transcription cis-regulatory region binding"/>
    <property type="evidence" value="ECO:0007669"/>
    <property type="project" value="TreeGrafter"/>
</dbReference>
<dbReference type="AlphaFoldDB" id="A0A9X4RFG6"/>
<dbReference type="SUPFAM" id="SSF46689">
    <property type="entry name" value="Homeodomain-like"/>
    <property type="match status" value="1"/>
</dbReference>
<keyword evidence="2" id="KW-0805">Transcription regulation</keyword>
<name>A0A9X4RFG6_9ACTN</name>
<dbReference type="RefSeq" id="WP_332520763.1">
    <property type="nucleotide sequence ID" value="NZ_JANRHA010000021.1"/>
</dbReference>
<proteinExistence type="predicted"/>
<evidence type="ECO:0000256" key="4">
    <source>
        <dbReference type="ARBA" id="ARBA00023163"/>
    </source>
</evidence>
<protein>
    <submittedName>
        <fullName evidence="7">TetR/AcrR family transcriptional regulator</fullName>
    </submittedName>
</protein>
<dbReference type="InterPro" id="IPR036271">
    <property type="entry name" value="Tet_transcr_reg_TetR-rel_C_sf"/>
</dbReference>
<reference evidence="7" key="1">
    <citation type="submission" date="2022-08" db="EMBL/GenBank/DDBJ databases">
        <title>Genome analysis of Corynebacteriales strain.</title>
        <authorList>
            <person name="Lee S.D."/>
        </authorList>
    </citation>
    <scope>NUCLEOTIDE SEQUENCE</scope>
    <source>
        <strain evidence="7">D3-21</strain>
    </source>
</reference>
<dbReference type="PANTHER" id="PTHR30055:SF234">
    <property type="entry name" value="HTH-TYPE TRANSCRIPTIONAL REGULATOR BETI"/>
    <property type="match status" value="1"/>
</dbReference>
<dbReference type="Gene3D" id="1.10.357.10">
    <property type="entry name" value="Tetracycline Repressor, domain 2"/>
    <property type="match status" value="1"/>
</dbReference>
<dbReference type="InterPro" id="IPR009057">
    <property type="entry name" value="Homeodomain-like_sf"/>
</dbReference>
<evidence type="ECO:0000256" key="5">
    <source>
        <dbReference type="PROSITE-ProRule" id="PRU00335"/>
    </source>
</evidence>
<dbReference type="InterPro" id="IPR039538">
    <property type="entry name" value="BetI_C"/>
</dbReference>
<evidence type="ECO:0000313" key="7">
    <source>
        <dbReference type="EMBL" id="MDG3017000.1"/>
    </source>
</evidence>
<comment type="caution">
    <text evidence="7">The sequence shown here is derived from an EMBL/GenBank/DDBJ whole genome shotgun (WGS) entry which is preliminary data.</text>
</comment>
<dbReference type="GO" id="GO:0003700">
    <property type="term" value="F:DNA-binding transcription factor activity"/>
    <property type="evidence" value="ECO:0007669"/>
    <property type="project" value="TreeGrafter"/>
</dbReference>
<dbReference type="Pfam" id="PF00440">
    <property type="entry name" value="TetR_N"/>
    <property type="match status" value="1"/>
</dbReference>
<organism evidence="7 8">
    <name type="scientific">Speluncibacter jeojiensis</name>
    <dbReference type="NCBI Taxonomy" id="2710754"/>
    <lineage>
        <taxon>Bacteria</taxon>
        <taxon>Bacillati</taxon>
        <taxon>Actinomycetota</taxon>
        <taxon>Actinomycetes</taxon>
        <taxon>Mycobacteriales</taxon>
        <taxon>Speluncibacteraceae</taxon>
        <taxon>Speluncibacter</taxon>
    </lineage>
</organism>
<evidence type="ECO:0000256" key="2">
    <source>
        <dbReference type="ARBA" id="ARBA00023015"/>
    </source>
</evidence>
<evidence type="ECO:0000256" key="3">
    <source>
        <dbReference type="ARBA" id="ARBA00023125"/>
    </source>
</evidence>
<sequence>MPKIIDHDERRREIIDVTWQLIVDGGIESVTMREIANAAGFANGALKHYFPSKDDIVEATYERALEMMTERVVAAVNESRGLAALRELSWAAMPLDKAGITAGRVLLPFWELSLSNQRLYDHYLEHLENWRGQLFRLLAEAREDGDVVTETPDEQLVDELIVMNVGANIMSLIGPRLSTPALHEAHLTAFFDRITAK</sequence>
<keyword evidence="8" id="KW-1185">Reference proteome</keyword>
<evidence type="ECO:0000313" key="8">
    <source>
        <dbReference type="Proteomes" id="UP001152755"/>
    </source>
</evidence>
<feature type="domain" description="HTH tetR-type" evidence="6">
    <location>
        <begin position="8"/>
        <end position="68"/>
    </location>
</feature>
<dbReference type="PRINTS" id="PR00455">
    <property type="entry name" value="HTHTETR"/>
</dbReference>
<dbReference type="SUPFAM" id="SSF48498">
    <property type="entry name" value="Tetracyclin repressor-like, C-terminal domain"/>
    <property type="match status" value="1"/>
</dbReference>
<dbReference type="Pfam" id="PF13977">
    <property type="entry name" value="TetR_C_6"/>
    <property type="match status" value="1"/>
</dbReference>
<dbReference type="Proteomes" id="UP001152755">
    <property type="component" value="Unassembled WGS sequence"/>
</dbReference>
<gene>
    <name evidence="7" type="ORF">NVS88_20815</name>
</gene>
<keyword evidence="3 5" id="KW-0238">DNA-binding</keyword>
<evidence type="ECO:0000259" key="6">
    <source>
        <dbReference type="PROSITE" id="PS50977"/>
    </source>
</evidence>
<keyword evidence="4" id="KW-0804">Transcription</keyword>
<feature type="DNA-binding region" description="H-T-H motif" evidence="5">
    <location>
        <begin position="31"/>
        <end position="50"/>
    </location>
</feature>
<dbReference type="PROSITE" id="PS50977">
    <property type="entry name" value="HTH_TETR_2"/>
    <property type="match status" value="1"/>
</dbReference>
<evidence type="ECO:0000256" key="1">
    <source>
        <dbReference type="ARBA" id="ARBA00022491"/>
    </source>
</evidence>
<accession>A0A9X4RFG6</accession>
<keyword evidence="1" id="KW-0678">Repressor</keyword>